<evidence type="ECO:0000259" key="6">
    <source>
        <dbReference type="Pfam" id="PF08281"/>
    </source>
</evidence>
<gene>
    <name evidence="7" type="ORF">AL504_19200</name>
</gene>
<organism evidence="7 8">
    <name type="scientific">Alcaligenes xylosoxydans xylosoxydans</name>
    <name type="common">Achromobacter xylosoxidans</name>
    <dbReference type="NCBI Taxonomy" id="85698"/>
    <lineage>
        <taxon>Bacteria</taxon>
        <taxon>Pseudomonadati</taxon>
        <taxon>Pseudomonadota</taxon>
        <taxon>Betaproteobacteria</taxon>
        <taxon>Burkholderiales</taxon>
        <taxon>Alcaligenaceae</taxon>
        <taxon>Achromobacter</taxon>
    </lineage>
</organism>
<dbReference type="AlphaFoldDB" id="A0A0X8P126"/>
<sequence>MNPQGYLSTPSIETLYHDHHGWLRGWLQRRLGNAADAADLAHDAFLRLIHKPAPRGFGSPGEARAYLRSMAQGMCINLWHRREIEQAWLDTLAARPEACAPSAERQAIVLEALQEIGALLRELPPKAAQAFLMAAVCEVPSADVATELGISPRMVRKYVAQVMLRCMLTEAGATARALQDPTFA</sequence>
<comment type="similarity">
    <text evidence="1">Belongs to the sigma-70 factor family. ECF subfamily.</text>
</comment>
<dbReference type="InterPro" id="IPR013249">
    <property type="entry name" value="RNA_pol_sigma70_r4_t2"/>
</dbReference>
<evidence type="ECO:0000256" key="1">
    <source>
        <dbReference type="ARBA" id="ARBA00010641"/>
    </source>
</evidence>
<dbReference type="GO" id="GO:0003677">
    <property type="term" value="F:DNA binding"/>
    <property type="evidence" value="ECO:0007669"/>
    <property type="project" value="InterPro"/>
</dbReference>
<feature type="domain" description="RNA polymerase sigma-70 region 2" evidence="5">
    <location>
        <begin position="15"/>
        <end position="82"/>
    </location>
</feature>
<dbReference type="Gene3D" id="1.10.10.10">
    <property type="entry name" value="Winged helix-like DNA-binding domain superfamily/Winged helix DNA-binding domain"/>
    <property type="match status" value="1"/>
</dbReference>
<evidence type="ECO:0000256" key="3">
    <source>
        <dbReference type="ARBA" id="ARBA00023082"/>
    </source>
</evidence>
<dbReference type="InterPro" id="IPR036388">
    <property type="entry name" value="WH-like_DNA-bd_sf"/>
</dbReference>
<proteinExistence type="inferred from homology"/>
<dbReference type="InterPro" id="IPR007627">
    <property type="entry name" value="RNA_pol_sigma70_r2"/>
</dbReference>
<accession>A0A0X8P126</accession>
<keyword evidence="3" id="KW-0731">Sigma factor</keyword>
<evidence type="ECO:0000313" key="7">
    <source>
        <dbReference type="EMBL" id="AMG37949.1"/>
    </source>
</evidence>
<dbReference type="SUPFAM" id="SSF88946">
    <property type="entry name" value="Sigma2 domain of RNA polymerase sigma factors"/>
    <property type="match status" value="1"/>
</dbReference>
<keyword evidence="2" id="KW-0805">Transcription regulation</keyword>
<keyword evidence="4" id="KW-0804">Transcription</keyword>
<dbReference type="SUPFAM" id="SSF88659">
    <property type="entry name" value="Sigma3 and sigma4 domains of RNA polymerase sigma factors"/>
    <property type="match status" value="1"/>
</dbReference>
<reference evidence="8" key="1">
    <citation type="submission" date="2015-12" db="EMBL/GenBank/DDBJ databases">
        <title>FDA dAtabase for Regulatory Grade micrObial Sequences (FDA-ARGOS): Supporting development and validation of Infectious Disease Dx tests.</title>
        <authorList>
            <person name="Case J."/>
            <person name="Tallon L."/>
            <person name="Sadzewicz L."/>
            <person name="Sengamalay N."/>
            <person name="Ott S."/>
            <person name="Godinez A."/>
            <person name="Nagaraj S."/>
            <person name="Nadendla S."/>
            <person name="Sichtig H."/>
        </authorList>
    </citation>
    <scope>NUCLEOTIDE SEQUENCE [LARGE SCALE GENOMIC DNA]</scope>
    <source>
        <strain evidence="8">FDAARGOS_147</strain>
    </source>
</reference>
<dbReference type="Pfam" id="PF08281">
    <property type="entry name" value="Sigma70_r4_2"/>
    <property type="match status" value="1"/>
</dbReference>
<dbReference type="InterPro" id="IPR013324">
    <property type="entry name" value="RNA_pol_sigma_r3/r4-like"/>
</dbReference>
<dbReference type="Gene3D" id="1.10.1740.10">
    <property type="match status" value="1"/>
</dbReference>
<protein>
    <submittedName>
        <fullName evidence="7">RNA polymerase subunit sigma</fullName>
    </submittedName>
</protein>
<dbReference type="PANTHER" id="PTHR43133">
    <property type="entry name" value="RNA POLYMERASE ECF-TYPE SIGMA FACTO"/>
    <property type="match status" value="1"/>
</dbReference>
<dbReference type="InterPro" id="IPR014284">
    <property type="entry name" value="RNA_pol_sigma-70_dom"/>
</dbReference>
<evidence type="ECO:0000256" key="2">
    <source>
        <dbReference type="ARBA" id="ARBA00023015"/>
    </source>
</evidence>
<dbReference type="InterPro" id="IPR039425">
    <property type="entry name" value="RNA_pol_sigma-70-like"/>
</dbReference>
<dbReference type="GO" id="GO:0016987">
    <property type="term" value="F:sigma factor activity"/>
    <property type="evidence" value="ECO:0007669"/>
    <property type="project" value="UniProtKB-KW"/>
</dbReference>
<dbReference type="Proteomes" id="UP000060602">
    <property type="component" value="Chromosome"/>
</dbReference>
<name>A0A0X8P126_ALCXX</name>
<dbReference type="RefSeq" id="WP_061072875.1">
    <property type="nucleotide sequence ID" value="NZ_CP014060.2"/>
</dbReference>
<feature type="domain" description="RNA polymerase sigma factor 70 region 4 type 2" evidence="6">
    <location>
        <begin position="114"/>
        <end position="166"/>
    </location>
</feature>
<dbReference type="PANTHER" id="PTHR43133:SF63">
    <property type="entry name" value="RNA POLYMERASE SIGMA FACTOR FECI-RELATED"/>
    <property type="match status" value="1"/>
</dbReference>
<evidence type="ECO:0000313" key="8">
    <source>
        <dbReference type="Proteomes" id="UP000060602"/>
    </source>
</evidence>
<dbReference type="InterPro" id="IPR013325">
    <property type="entry name" value="RNA_pol_sigma_r2"/>
</dbReference>
<dbReference type="NCBIfam" id="TIGR02937">
    <property type="entry name" value="sigma70-ECF"/>
    <property type="match status" value="1"/>
</dbReference>
<dbReference type="GO" id="GO:0006352">
    <property type="term" value="P:DNA-templated transcription initiation"/>
    <property type="evidence" value="ECO:0007669"/>
    <property type="project" value="InterPro"/>
</dbReference>
<dbReference type="EMBL" id="CP014060">
    <property type="protein sequence ID" value="AMG37949.1"/>
    <property type="molecule type" value="Genomic_DNA"/>
</dbReference>
<dbReference type="Pfam" id="PF04542">
    <property type="entry name" value="Sigma70_r2"/>
    <property type="match status" value="1"/>
</dbReference>
<evidence type="ECO:0000259" key="5">
    <source>
        <dbReference type="Pfam" id="PF04542"/>
    </source>
</evidence>
<evidence type="ECO:0000256" key="4">
    <source>
        <dbReference type="ARBA" id="ARBA00023163"/>
    </source>
</evidence>